<feature type="transmembrane region" description="Helical" evidence="1">
    <location>
        <begin position="33"/>
        <end position="55"/>
    </location>
</feature>
<dbReference type="AlphaFoldDB" id="A0A8C0ZZI2"/>
<reference evidence="2" key="1">
    <citation type="submission" date="2023-09" db="UniProtKB">
        <authorList>
            <consortium name="Ensembl"/>
        </authorList>
    </citation>
    <scope>IDENTIFICATION</scope>
</reference>
<dbReference type="Ensembl" id="ENSCCNT00000040396.1">
    <property type="protein sequence ID" value="ENSCCNP00000032162.1"/>
    <property type="gene ID" value="ENSCCNG00000030531.1"/>
</dbReference>
<sequence length="141" mass="15269">VATMAAFTHFGDQFAVISHASLERNPYQAMDHWAFYVGISLAGLLSLGATLSAVATVREAQCLMAGDCLQSIGSFLRTHGNITSTLTSIGLVLMVYAMLLSAFLWLAIRSGCGLDRKGRYALTSRNHGCQPQEPSLFRRAQ</sequence>
<keyword evidence="1" id="KW-1133">Transmembrane helix</keyword>
<evidence type="ECO:0000256" key="1">
    <source>
        <dbReference type="SAM" id="Phobius"/>
    </source>
</evidence>
<name>A0A8C0ZZI2_CASCN</name>
<evidence type="ECO:0000313" key="2">
    <source>
        <dbReference type="Ensembl" id="ENSCCNP00000032162.1"/>
    </source>
</evidence>
<keyword evidence="1" id="KW-0472">Membrane</keyword>
<gene>
    <name evidence="2" type="primary">Tspan32</name>
</gene>
<proteinExistence type="predicted"/>
<accession>A0A8C0ZZI2</accession>
<organism evidence="2">
    <name type="scientific">Castor canadensis</name>
    <name type="common">American beaver</name>
    <dbReference type="NCBI Taxonomy" id="51338"/>
    <lineage>
        <taxon>Eukaryota</taxon>
        <taxon>Metazoa</taxon>
        <taxon>Chordata</taxon>
        <taxon>Craniata</taxon>
        <taxon>Vertebrata</taxon>
        <taxon>Euteleostomi</taxon>
        <taxon>Mammalia</taxon>
        <taxon>Eutheria</taxon>
        <taxon>Euarchontoglires</taxon>
        <taxon>Glires</taxon>
        <taxon>Rodentia</taxon>
        <taxon>Castorimorpha</taxon>
        <taxon>Castoridae</taxon>
        <taxon>Castor</taxon>
    </lineage>
</organism>
<feature type="transmembrane region" description="Helical" evidence="1">
    <location>
        <begin position="86"/>
        <end position="108"/>
    </location>
</feature>
<protein>
    <recommendedName>
        <fullName evidence="3">Tetraspanin-32</fullName>
    </recommendedName>
</protein>
<evidence type="ECO:0008006" key="3">
    <source>
        <dbReference type="Google" id="ProtNLM"/>
    </source>
</evidence>
<keyword evidence="1" id="KW-0812">Transmembrane</keyword>